<evidence type="ECO:0000259" key="1">
    <source>
        <dbReference type="Pfam" id="PF20150"/>
    </source>
</evidence>
<comment type="caution">
    <text evidence="2">The sequence shown here is derived from an EMBL/GenBank/DDBJ whole genome shotgun (WGS) entry which is preliminary data.</text>
</comment>
<dbReference type="EMBL" id="CABFNS010000774">
    <property type="protein sequence ID" value="VUC27801.1"/>
    <property type="molecule type" value="Genomic_DNA"/>
</dbReference>
<proteinExistence type="predicted"/>
<name>A0ABY6U9P6_BIOOC</name>
<gene>
    <name evidence="2" type="ORF">CLO192961_LOCUS218291</name>
</gene>
<keyword evidence="3" id="KW-1185">Reference proteome</keyword>
<feature type="domain" description="2EXR" evidence="1">
    <location>
        <begin position="126"/>
        <end position="203"/>
    </location>
</feature>
<dbReference type="Proteomes" id="UP000766486">
    <property type="component" value="Unassembled WGS sequence"/>
</dbReference>
<organism evidence="2 3">
    <name type="scientific">Bionectria ochroleuca</name>
    <name type="common">Gliocladium roseum</name>
    <dbReference type="NCBI Taxonomy" id="29856"/>
    <lineage>
        <taxon>Eukaryota</taxon>
        <taxon>Fungi</taxon>
        <taxon>Dikarya</taxon>
        <taxon>Ascomycota</taxon>
        <taxon>Pezizomycotina</taxon>
        <taxon>Sordariomycetes</taxon>
        <taxon>Hypocreomycetidae</taxon>
        <taxon>Hypocreales</taxon>
        <taxon>Bionectriaceae</taxon>
        <taxon>Clonostachys</taxon>
    </lineage>
</organism>
<protein>
    <recommendedName>
        <fullName evidence="1">2EXR domain-containing protein</fullName>
    </recommendedName>
</protein>
<evidence type="ECO:0000313" key="3">
    <source>
        <dbReference type="Proteomes" id="UP000766486"/>
    </source>
</evidence>
<reference evidence="2 3" key="1">
    <citation type="submission" date="2019-06" db="EMBL/GenBank/DDBJ databases">
        <authorList>
            <person name="Broberg M."/>
        </authorList>
    </citation>
    <scope>NUCLEOTIDE SEQUENCE [LARGE SCALE GENOMIC DNA]</scope>
</reference>
<dbReference type="Pfam" id="PF20150">
    <property type="entry name" value="2EXR"/>
    <property type="match status" value="1"/>
</dbReference>
<sequence length="515" mass="59883">MAAPATFSKFPDLPYDLRHQIYLLATPPRLVYILESFPVEDEPSDTDEDEALTWMDDEPEAATRAFLDFENRLRHGPLHFNLRLHPDLVYFAENWRERIPQSLFTPTQSTLEEHGFTSSKALYEPWTATPKTPRICIDRLREEPRLAFELARETWFYSETPIPAFLHVCRESREILRRWGYRLAFGTRSHAPRTWFHFERDILYAPQVPDDLEDHSPEHFSSALCAGKWSFGQLDLASLQSVTRLVLPAVRVAPSELEHDDSTLHEITALVKLFPNMRELYLEDWDETNVAEFFFGTAWWKIPKDGEGHLVIDGAYNPRVCIPWEPIDPMGSICWFNPMENFYLGKATGPMPDSLEATLNHTHPNPLTSVLPDAAHHSRVWDRQAAARGLRTRVQAELNRRASRGRTAPEIAYVHTCPELLSRRLLHGRHQFWQDFTHLQKQAHDGELTLELPYPAVQERLFMIDPYKISSETQASMRSRYPHRILRQFLPADKDEYARWFFRGPLIPEPGLSPL</sequence>
<evidence type="ECO:0000313" key="2">
    <source>
        <dbReference type="EMBL" id="VUC27801.1"/>
    </source>
</evidence>
<dbReference type="InterPro" id="IPR045518">
    <property type="entry name" value="2EXR"/>
</dbReference>
<accession>A0ABY6U9P6</accession>
<dbReference type="PANTHER" id="PTHR35910">
    <property type="entry name" value="2EXR DOMAIN-CONTAINING PROTEIN"/>
    <property type="match status" value="1"/>
</dbReference>
<dbReference type="PANTHER" id="PTHR35910:SF6">
    <property type="entry name" value="2EXR DOMAIN-CONTAINING PROTEIN"/>
    <property type="match status" value="1"/>
</dbReference>